<dbReference type="STRING" id="888268.A0A1E5VGW8"/>
<dbReference type="InterPro" id="IPR005174">
    <property type="entry name" value="KIB1-4_b-propeller"/>
</dbReference>
<name>A0A1E5VGW8_9POAL</name>
<comment type="caution">
    <text evidence="2">The sequence shown here is derived from an EMBL/GenBank/DDBJ whole genome shotgun (WGS) entry which is preliminary data.</text>
</comment>
<protein>
    <recommendedName>
        <fullName evidence="1">KIB1-4 beta-propeller domain-containing protein</fullName>
    </recommendedName>
</protein>
<evidence type="ECO:0000259" key="1">
    <source>
        <dbReference type="Pfam" id="PF03478"/>
    </source>
</evidence>
<evidence type="ECO:0000313" key="2">
    <source>
        <dbReference type="EMBL" id="OEL24294.1"/>
    </source>
</evidence>
<proteinExistence type="predicted"/>
<dbReference type="AlphaFoldDB" id="A0A1E5VGW8"/>
<gene>
    <name evidence="2" type="ORF">BAE44_0014688</name>
</gene>
<dbReference type="PANTHER" id="PTHR44586:SF10">
    <property type="entry name" value="DUF295 DOMAIN-CONTAINING PROTEIN"/>
    <property type="match status" value="1"/>
</dbReference>
<dbReference type="Pfam" id="PF03478">
    <property type="entry name" value="Beta-prop_KIB1-4"/>
    <property type="match status" value="1"/>
</dbReference>
<dbReference type="OrthoDB" id="642536at2759"/>
<reference evidence="2 3" key="1">
    <citation type="submission" date="2016-09" db="EMBL/GenBank/DDBJ databases">
        <title>The draft genome of Dichanthelium oligosanthes: A C3 panicoid grass species.</title>
        <authorList>
            <person name="Studer A.J."/>
            <person name="Schnable J.C."/>
            <person name="Brutnell T.P."/>
        </authorList>
    </citation>
    <scope>NUCLEOTIDE SEQUENCE [LARGE SCALE GENOMIC DNA]</scope>
    <source>
        <strain evidence="3">cv. Kellogg 1175</strain>
        <tissue evidence="2">Leaf</tissue>
    </source>
</reference>
<sequence>MEQVRRVHDESGAIVADRYLVYPYNWSLKVYPRDDPGFTLDTRELADYLYHRALISPGDAHWTWIQTPSENTGYCDCAFDGDGRTLYAMRHDGAIHAFDLHGRPALERKAAGFRCGGHMDEDPTTTTTAADGDRPWRTEWIKVYRVDLAAQTLVEIKNLGNHALFVGCNHSFSLAASDCPGILPNHVYYTDNEEYYALYSPQCPRDIGIYNVGDGSFHEIQPPCPWLNWPLPSWITSSLAQTE</sequence>
<evidence type="ECO:0000313" key="3">
    <source>
        <dbReference type="Proteomes" id="UP000095767"/>
    </source>
</evidence>
<accession>A0A1E5VGW8</accession>
<dbReference type="PANTHER" id="PTHR44586">
    <property type="entry name" value="F-BOX DOMAIN CONTAINING PROTEIN, EXPRESSED"/>
    <property type="match status" value="1"/>
</dbReference>
<keyword evidence="3" id="KW-1185">Reference proteome</keyword>
<dbReference type="Proteomes" id="UP000095767">
    <property type="component" value="Unassembled WGS sequence"/>
</dbReference>
<dbReference type="SUPFAM" id="SSF82171">
    <property type="entry name" value="DPP6 N-terminal domain-like"/>
    <property type="match status" value="1"/>
</dbReference>
<dbReference type="EMBL" id="LWDX02039997">
    <property type="protein sequence ID" value="OEL24294.1"/>
    <property type="molecule type" value="Genomic_DNA"/>
</dbReference>
<feature type="domain" description="KIB1-4 beta-propeller" evidence="1">
    <location>
        <begin position="53"/>
        <end position="211"/>
    </location>
</feature>
<organism evidence="2 3">
    <name type="scientific">Dichanthelium oligosanthes</name>
    <dbReference type="NCBI Taxonomy" id="888268"/>
    <lineage>
        <taxon>Eukaryota</taxon>
        <taxon>Viridiplantae</taxon>
        <taxon>Streptophyta</taxon>
        <taxon>Embryophyta</taxon>
        <taxon>Tracheophyta</taxon>
        <taxon>Spermatophyta</taxon>
        <taxon>Magnoliopsida</taxon>
        <taxon>Liliopsida</taxon>
        <taxon>Poales</taxon>
        <taxon>Poaceae</taxon>
        <taxon>PACMAD clade</taxon>
        <taxon>Panicoideae</taxon>
        <taxon>Panicodae</taxon>
        <taxon>Paniceae</taxon>
        <taxon>Dichantheliinae</taxon>
        <taxon>Dichanthelium</taxon>
    </lineage>
</organism>